<evidence type="ECO:0000256" key="1">
    <source>
        <dbReference type="ARBA" id="ARBA00006484"/>
    </source>
</evidence>
<organism evidence="4 5">
    <name type="scientific">Corynebacterium silvaticum</name>
    <dbReference type="NCBI Taxonomy" id="2320431"/>
    <lineage>
        <taxon>Bacteria</taxon>
        <taxon>Bacillati</taxon>
        <taxon>Actinomycetota</taxon>
        <taxon>Actinomycetes</taxon>
        <taxon>Mycobacteriales</taxon>
        <taxon>Corynebacteriaceae</taxon>
        <taxon>Corynebacterium</taxon>
    </lineage>
</organism>
<name>A0A7Y4LJ89_9CORY</name>
<protein>
    <submittedName>
        <fullName evidence="4">SDR family NAD(P)-dependent oxidoreductase</fullName>
    </submittedName>
</protein>
<dbReference type="SUPFAM" id="SSF51735">
    <property type="entry name" value="NAD(P)-binding Rossmann-fold domains"/>
    <property type="match status" value="1"/>
</dbReference>
<dbReference type="PANTHER" id="PTHR43157:SF31">
    <property type="entry name" value="PHOSPHATIDYLINOSITOL-GLYCAN BIOSYNTHESIS CLASS F PROTEIN"/>
    <property type="match status" value="1"/>
</dbReference>
<dbReference type="SMART" id="SM00822">
    <property type="entry name" value="PKS_KR"/>
    <property type="match status" value="1"/>
</dbReference>
<comment type="similarity">
    <text evidence="1">Belongs to the short-chain dehydrogenases/reductases (SDR) family.</text>
</comment>
<dbReference type="EMBL" id="CP021417">
    <property type="protein sequence ID" value="ARU45844.1"/>
    <property type="molecule type" value="Genomic_DNA"/>
</dbReference>
<reference evidence="4 5" key="2">
    <citation type="journal article" date="2020" name="Antonie Van Leeuwenhoek">
        <title>Phylogenomic characterisation of a novel corynebacterial species pathogenic to animals.</title>
        <authorList>
            <person name="Moller J."/>
            <person name="Musella L."/>
            <person name="Melnikov V."/>
            <person name="Geissdorfer W."/>
            <person name="Burkovski A."/>
            <person name="Sangal V."/>
        </authorList>
    </citation>
    <scope>NUCLEOTIDE SEQUENCE [LARGE SCALE GENOMIC DNA]</scope>
    <source>
        <strain evidence="4 5">PO100/5</strain>
    </source>
</reference>
<reference evidence="4 5" key="3">
    <citation type="journal article" date="2020" name="Int. J. Syst. Evol. Microbiol.">
        <title>Corynebacterium silvaticum sp. nov., a unique group of NTTB corynebacteria in wild boar and roe deer.</title>
        <authorList>
            <person name="Dangel A."/>
            <person name="Berger A."/>
            <person name="Rau J."/>
            <person name="Eisenberg T."/>
            <person name="Kampfer P."/>
            <person name="Margos G."/>
            <person name="Contzen M."/>
            <person name="Busse H.J."/>
            <person name="Konrad R."/>
            <person name="Peters M."/>
            <person name="Sting R."/>
            <person name="Sing A."/>
        </authorList>
    </citation>
    <scope>NUCLEOTIDE SEQUENCE [LARGE SCALE GENOMIC DNA]</scope>
    <source>
        <strain evidence="4 5">PO100/5</strain>
    </source>
</reference>
<dbReference type="InterPro" id="IPR057326">
    <property type="entry name" value="KR_dom"/>
</dbReference>
<dbReference type="AlphaFoldDB" id="A0A7Y4LJ89"/>
<dbReference type="Proteomes" id="UP000195652">
    <property type="component" value="Chromosome"/>
</dbReference>
<dbReference type="PRINTS" id="PR00081">
    <property type="entry name" value="GDHRDH"/>
</dbReference>
<reference evidence="4 5" key="4">
    <citation type="journal article" date="2020" name="PLoS ONE">
        <title>Taxonomic classification of strain PO100/5 shows a broader geographic distribution and genetic markers of the recently described Corynebacterium silvaticum.</title>
        <authorList>
            <person name="Viana M.V.C."/>
            <person name="Profeta R."/>
            <person name="da Silva A.L."/>
            <person name="Hurtado R."/>
            <person name="Cerqueira J.C."/>
            <person name="Ribeiro B.F.S."/>
            <person name="Almeida M.O."/>
            <person name="Morais-Rodrigues F."/>
            <person name="Soares S.C."/>
            <person name="Oliveira M."/>
            <person name="Tavares L."/>
            <person name="Figueiredo H."/>
            <person name="Wattam A.R."/>
            <person name="Barh D."/>
            <person name="Ghosh P."/>
            <person name="Silva A."/>
            <person name="Azevedo V."/>
        </authorList>
    </citation>
    <scope>NUCLEOTIDE SEQUENCE [LARGE SCALE GENOMIC DNA]</scope>
    <source>
        <strain evidence="4 5">PO100/5</strain>
    </source>
</reference>
<reference evidence="4 5" key="1">
    <citation type="journal article" date="2014" name="BMC Vet. Res.">
        <title>First report of Corynebacterium pseudotuberculosis from caseous lymphadenitis lesions in Black Alentejano pig (Sus scrofa domesticus).</title>
        <authorList>
            <person name="Oliveira M."/>
            <person name="Barroco C."/>
            <person name="Mottola C."/>
            <person name="Santos R."/>
            <person name="Lemsaddek A."/>
            <person name="Tavares L."/>
            <person name="Semedo-Lemsaddek T."/>
        </authorList>
    </citation>
    <scope>NUCLEOTIDE SEQUENCE [LARGE SCALE GENOMIC DNA]</scope>
    <source>
        <strain evidence="4 5">PO100/5</strain>
    </source>
</reference>
<dbReference type="PROSITE" id="PS00061">
    <property type="entry name" value="ADH_SHORT"/>
    <property type="match status" value="1"/>
</dbReference>
<dbReference type="InterPro" id="IPR002347">
    <property type="entry name" value="SDR_fam"/>
</dbReference>
<gene>
    <name evidence="4" type="ORF">CBE74_04290</name>
</gene>
<dbReference type="InterPro" id="IPR036291">
    <property type="entry name" value="NAD(P)-bd_dom_sf"/>
</dbReference>
<feature type="domain" description="Ketoreductase" evidence="3">
    <location>
        <begin position="2"/>
        <end position="193"/>
    </location>
</feature>
<dbReference type="OrthoDB" id="3237043at2"/>
<evidence type="ECO:0000259" key="3">
    <source>
        <dbReference type="SMART" id="SM00822"/>
    </source>
</evidence>
<dbReference type="Pfam" id="PF00106">
    <property type="entry name" value="adh_short"/>
    <property type="match status" value="1"/>
</dbReference>
<dbReference type="GO" id="GO:0016491">
    <property type="term" value="F:oxidoreductase activity"/>
    <property type="evidence" value="ECO:0007669"/>
    <property type="project" value="UniProtKB-KW"/>
</dbReference>
<dbReference type="InterPro" id="IPR020904">
    <property type="entry name" value="Sc_DH/Rdtase_CS"/>
</dbReference>
<keyword evidence="5" id="KW-1185">Reference proteome</keyword>
<dbReference type="RefSeq" id="WP_087453674.1">
    <property type="nucleotide sequence ID" value="NZ_CP021417.2"/>
</dbReference>
<sequence>MRTIVITGASDGIGAAAARLLAAQHPDDRLVLVGRNPQKTAAIAEAVGAEFFCADHSSLTDVRRLAQDLLAACDRIDVLANNAGGIFDGPIITEDGFEQTFQINYLAPFLLTHELFPLLEKSNARIIMTSSLANVLFGRLDFDDLMGVKNYKTNRAYGTSKLADLLFARSLHHKFQHRGISAVSFHPGVVLTNFAQESHGFLSRFYKNPLASRSRLSISAEQGGKNLAYFIDGTPTITWQSGVYYNDKLRPGVVNPLARSHRAADTLFARTESMLGIHFGQPVDTK</sequence>
<evidence type="ECO:0000313" key="4">
    <source>
        <dbReference type="EMBL" id="ARU45844.1"/>
    </source>
</evidence>
<evidence type="ECO:0000256" key="2">
    <source>
        <dbReference type="ARBA" id="ARBA00023002"/>
    </source>
</evidence>
<dbReference type="GeneID" id="75007483"/>
<dbReference type="Gene3D" id="3.40.50.720">
    <property type="entry name" value="NAD(P)-binding Rossmann-like Domain"/>
    <property type="match status" value="1"/>
</dbReference>
<dbReference type="KEGG" id="csil:CBE74_04290"/>
<evidence type="ECO:0000313" key="5">
    <source>
        <dbReference type="Proteomes" id="UP000195652"/>
    </source>
</evidence>
<accession>A0A7Y4LJ89</accession>
<proteinExistence type="inferred from homology"/>
<keyword evidence="2" id="KW-0560">Oxidoreductase</keyword>
<dbReference type="PANTHER" id="PTHR43157">
    <property type="entry name" value="PHOSPHATIDYLINOSITOL-GLYCAN BIOSYNTHESIS CLASS F PROTEIN-RELATED"/>
    <property type="match status" value="1"/>
</dbReference>